<organism evidence="1 2">
    <name type="scientific">Streptomyces caledonius</name>
    <dbReference type="NCBI Taxonomy" id="3134107"/>
    <lineage>
        <taxon>Bacteria</taxon>
        <taxon>Bacillati</taxon>
        <taxon>Actinomycetota</taxon>
        <taxon>Actinomycetes</taxon>
        <taxon>Kitasatosporales</taxon>
        <taxon>Streptomycetaceae</taxon>
        <taxon>Streptomyces</taxon>
    </lineage>
</organism>
<evidence type="ECO:0000313" key="1">
    <source>
        <dbReference type="EMBL" id="MEJ8640594.1"/>
    </source>
</evidence>
<protein>
    <submittedName>
        <fullName evidence="1">Uncharacterized protein</fullName>
    </submittedName>
</protein>
<name>A0ABU8TY98_9ACTN</name>
<dbReference type="Proteomes" id="UP001382904">
    <property type="component" value="Unassembled WGS sequence"/>
</dbReference>
<proteinExistence type="predicted"/>
<reference evidence="1 2" key="1">
    <citation type="submission" date="2024-03" db="EMBL/GenBank/DDBJ databases">
        <title>Novel Streptomyces species of biotechnological and ecological value are a feature of Machair soil.</title>
        <authorList>
            <person name="Prole J.R."/>
            <person name="Goodfellow M."/>
            <person name="Allenby N."/>
            <person name="Ward A.C."/>
        </authorList>
    </citation>
    <scope>NUCLEOTIDE SEQUENCE [LARGE SCALE GENOMIC DNA]</scope>
    <source>
        <strain evidence="1 2">MS1.HAVA.3</strain>
    </source>
</reference>
<gene>
    <name evidence="1" type="ORF">WKI68_02370</name>
</gene>
<dbReference type="EMBL" id="JBBKAM010000002">
    <property type="protein sequence ID" value="MEJ8640594.1"/>
    <property type="molecule type" value="Genomic_DNA"/>
</dbReference>
<sequence length="90" mass="9473">MEERVVVTADADEPLMVVFEPMGSVYEVPVGEHLTVVFKGRPGDSGAVDYRSDYVSVCASFSGTMTAWTAAGAEIDLITGCPEATGPATR</sequence>
<comment type="caution">
    <text evidence="1">The sequence shown here is derived from an EMBL/GenBank/DDBJ whole genome shotgun (WGS) entry which is preliminary data.</text>
</comment>
<accession>A0ABU8TY98</accession>
<keyword evidence="2" id="KW-1185">Reference proteome</keyword>
<evidence type="ECO:0000313" key="2">
    <source>
        <dbReference type="Proteomes" id="UP001382904"/>
    </source>
</evidence>